<protein>
    <submittedName>
        <fullName evidence="1 2">Uncharacterized protein</fullName>
    </submittedName>
</protein>
<dbReference type="InParanoid" id="A0A2K2DU58"/>
<dbReference type="Gramene" id="PNT77809">
    <property type="protein sequence ID" value="PNT77809"/>
    <property type="gene ID" value="BRADI_1g69145v3"/>
</dbReference>
<gene>
    <name evidence="1" type="ORF">BRADI_1g69145v3</name>
</gene>
<dbReference type="EMBL" id="CM000880">
    <property type="protein sequence ID" value="PNT77809.1"/>
    <property type="molecule type" value="Genomic_DNA"/>
</dbReference>
<dbReference type="EnsemblPlants" id="PNT77809">
    <property type="protein sequence ID" value="PNT77809"/>
    <property type="gene ID" value="BRADI_1g69145v3"/>
</dbReference>
<accession>A0A2K2DU58</accession>
<name>A0A2K2DU58_BRADI</name>
<reference evidence="1" key="2">
    <citation type="submission" date="2017-06" db="EMBL/GenBank/DDBJ databases">
        <title>WGS assembly of Brachypodium distachyon.</title>
        <authorList>
            <consortium name="The International Brachypodium Initiative"/>
            <person name="Lucas S."/>
            <person name="Harmon-Smith M."/>
            <person name="Lail K."/>
            <person name="Tice H."/>
            <person name="Grimwood J."/>
            <person name="Bruce D."/>
            <person name="Barry K."/>
            <person name="Shu S."/>
            <person name="Lindquist E."/>
            <person name="Wang M."/>
            <person name="Pitluck S."/>
            <person name="Vogel J.P."/>
            <person name="Garvin D.F."/>
            <person name="Mockler T.C."/>
            <person name="Schmutz J."/>
            <person name="Rokhsar D."/>
            <person name="Bevan M.W."/>
        </authorList>
    </citation>
    <scope>NUCLEOTIDE SEQUENCE</scope>
    <source>
        <strain evidence="1">Bd21</strain>
    </source>
</reference>
<dbReference type="Proteomes" id="UP000008810">
    <property type="component" value="Chromosome 1"/>
</dbReference>
<evidence type="ECO:0000313" key="2">
    <source>
        <dbReference type="EnsemblPlants" id="PNT77809"/>
    </source>
</evidence>
<reference evidence="1 2" key="1">
    <citation type="journal article" date="2010" name="Nature">
        <title>Genome sequencing and analysis of the model grass Brachypodium distachyon.</title>
        <authorList>
            <consortium name="International Brachypodium Initiative"/>
        </authorList>
    </citation>
    <scope>NUCLEOTIDE SEQUENCE [LARGE SCALE GENOMIC DNA]</scope>
    <source>
        <strain evidence="1 2">Bd21</strain>
    </source>
</reference>
<reference evidence="2" key="3">
    <citation type="submission" date="2018-08" db="UniProtKB">
        <authorList>
            <consortium name="EnsemblPlants"/>
        </authorList>
    </citation>
    <scope>IDENTIFICATION</scope>
    <source>
        <strain evidence="2">cv. Bd21</strain>
    </source>
</reference>
<keyword evidence="3" id="KW-1185">Reference proteome</keyword>
<evidence type="ECO:0000313" key="3">
    <source>
        <dbReference type="Proteomes" id="UP000008810"/>
    </source>
</evidence>
<proteinExistence type="predicted"/>
<evidence type="ECO:0000313" key="1">
    <source>
        <dbReference type="EMBL" id="PNT77809.1"/>
    </source>
</evidence>
<organism evidence="1">
    <name type="scientific">Brachypodium distachyon</name>
    <name type="common">Purple false brome</name>
    <name type="synonym">Trachynia distachya</name>
    <dbReference type="NCBI Taxonomy" id="15368"/>
    <lineage>
        <taxon>Eukaryota</taxon>
        <taxon>Viridiplantae</taxon>
        <taxon>Streptophyta</taxon>
        <taxon>Embryophyta</taxon>
        <taxon>Tracheophyta</taxon>
        <taxon>Spermatophyta</taxon>
        <taxon>Magnoliopsida</taxon>
        <taxon>Liliopsida</taxon>
        <taxon>Poales</taxon>
        <taxon>Poaceae</taxon>
        <taxon>BOP clade</taxon>
        <taxon>Pooideae</taxon>
        <taxon>Stipodae</taxon>
        <taxon>Brachypodieae</taxon>
        <taxon>Brachypodium</taxon>
    </lineage>
</organism>
<sequence length="168" mass="19650">MLTTEIWRHGAKRDGWREKLLMVTWTYCNDTRVLQGREGMNDCLEKNRGFLSESSASAPHYEVCFGCEDAEGGRRRHAARREEVRAAARRKRPMRRDAAQASGMEKLVAEKKINFNFLPTSKVSRLRGKRLYNFFWKYTHCYIIIKILTNNRCMSFHVTIGQLVVCKN</sequence>
<dbReference type="AlphaFoldDB" id="A0A2K2DU58"/>